<evidence type="ECO:0000256" key="1">
    <source>
        <dbReference type="ARBA" id="ARBA00022723"/>
    </source>
</evidence>
<accession>A0ABY4X8N2</accession>
<feature type="domain" description="VOC" evidence="3">
    <location>
        <begin position="36"/>
        <end position="148"/>
    </location>
</feature>
<evidence type="ECO:0000259" key="3">
    <source>
        <dbReference type="PROSITE" id="PS51819"/>
    </source>
</evidence>
<proteinExistence type="predicted"/>
<feature type="signal peptide" evidence="2">
    <location>
        <begin position="1"/>
        <end position="21"/>
    </location>
</feature>
<dbReference type="Gene3D" id="3.10.180.10">
    <property type="entry name" value="2,3-Dihydroxybiphenyl 1,2-Dioxygenase, domain 1"/>
    <property type="match status" value="2"/>
</dbReference>
<dbReference type="Pfam" id="PF13669">
    <property type="entry name" value="Glyoxalase_4"/>
    <property type="match status" value="1"/>
</dbReference>
<evidence type="ECO:0000256" key="2">
    <source>
        <dbReference type="SAM" id="SignalP"/>
    </source>
</evidence>
<gene>
    <name evidence="4" type="ORF">LHA26_01775</name>
</gene>
<protein>
    <submittedName>
        <fullName evidence="4">VOC family protein</fullName>
    </submittedName>
</protein>
<dbReference type="CDD" id="cd06587">
    <property type="entry name" value="VOC"/>
    <property type="match status" value="1"/>
</dbReference>
<feature type="domain" description="VOC" evidence="3">
    <location>
        <begin position="161"/>
        <end position="291"/>
    </location>
</feature>
<dbReference type="Pfam" id="PF00903">
    <property type="entry name" value="Glyoxalase"/>
    <property type="match status" value="1"/>
</dbReference>
<evidence type="ECO:0000313" key="4">
    <source>
        <dbReference type="EMBL" id="USI73233.1"/>
    </source>
</evidence>
<dbReference type="InterPro" id="IPR029068">
    <property type="entry name" value="Glyas_Bleomycin-R_OHBP_Dase"/>
</dbReference>
<keyword evidence="1" id="KW-0479">Metal-binding</keyword>
<dbReference type="PROSITE" id="PS51819">
    <property type="entry name" value="VOC"/>
    <property type="match status" value="2"/>
</dbReference>
<name>A0ABY4X8N2_9SPHN</name>
<reference evidence="4" key="1">
    <citation type="journal article" date="2022" name="Toxins">
        <title>Genomic Analysis of Sphingopyxis sp. USTB-05 for Biodegrading Cyanobacterial Hepatotoxins.</title>
        <authorList>
            <person name="Liu C."/>
            <person name="Xu Q."/>
            <person name="Zhao Z."/>
            <person name="Zhang H."/>
            <person name="Liu X."/>
            <person name="Yin C."/>
            <person name="Liu Y."/>
            <person name="Yan H."/>
        </authorList>
    </citation>
    <scope>NUCLEOTIDE SEQUENCE</scope>
    <source>
        <strain evidence="4">NBD5</strain>
    </source>
</reference>
<organism evidence="4 5">
    <name type="scientific">Sphingomonas morindae</name>
    <dbReference type="NCBI Taxonomy" id="1541170"/>
    <lineage>
        <taxon>Bacteria</taxon>
        <taxon>Pseudomonadati</taxon>
        <taxon>Pseudomonadota</taxon>
        <taxon>Alphaproteobacteria</taxon>
        <taxon>Sphingomonadales</taxon>
        <taxon>Sphingomonadaceae</taxon>
        <taxon>Sphingomonas</taxon>
    </lineage>
</organism>
<dbReference type="Proteomes" id="UP001056937">
    <property type="component" value="Chromosome 1"/>
</dbReference>
<dbReference type="EMBL" id="CP084930">
    <property type="protein sequence ID" value="USI73233.1"/>
    <property type="molecule type" value="Genomic_DNA"/>
</dbReference>
<sequence>MGLKRVTALCALMLGTAAATAAGGATGDGGRPAITGISHLAVYARDMKGADHFYRTTLGARRAEDPEAAGGVRYFINGDQFVELLPAPAGLGQSLLAHIAYKTSDAAALRRYLAAHGVADLSPLVSHGNERSFTARDPEGNSVEFVQGVAGGPVPGAIGARLLHVGMAVRDRAREDGFYRTLLGFRPYWYGAFQPDKVDWVSQQVPDGHEWLEYMMVGPTSDVTEDKVDARQLGVLNHVSIAVRNMEAAVTTLYAQDRLSPRHDGPQMGLDGKWQANLYDPDGTRVELMEYGPVMKPCCSAFTADSPTP</sequence>
<dbReference type="SUPFAM" id="SSF54593">
    <property type="entry name" value="Glyoxalase/Bleomycin resistance protein/Dihydroxybiphenyl dioxygenase"/>
    <property type="match status" value="2"/>
</dbReference>
<dbReference type="InterPro" id="IPR004360">
    <property type="entry name" value="Glyas_Fos-R_dOase_dom"/>
</dbReference>
<dbReference type="InterPro" id="IPR051785">
    <property type="entry name" value="MMCE/EMCE_epimerase"/>
</dbReference>
<dbReference type="RefSeq" id="WP_252167044.1">
    <property type="nucleotide sequence ID" value="NZ_CP084930.1"/>
</dbReference>
<dbReference type="InterPro" id="IPR037523">
    <property type="entry name" value="VOC_core"/>
</dbReference>
<dbReference type="PANTHER" id="PTHR43048:SF3">
    <property type="entry name" value="METHYLMALONYL-COA EPIMERASE, MITOCHONDRIAL"/>
    <property type="match status" value="1"/>
</dbReference>
<keyword evidence="2" id="KW-0732">Signal</keyword>
<feature type="chain" id="PRO_5046604140" evidence="2">
    <location>
        <begin position="22"/>
        <end position="309"/>
    </location>
</feature>
<dbReference type="PANTHER" id="PTHR43048">
    <property type="entry name" value="METHYLMALONYL-COA EPIMERASE"/>
    <property type="match status" value="1"/>
</dbReference>
<evidence type="ECO:0000313" key="5">
    <source>
        <dbReference type="Proteomes" id="UP001056937"/>
    </source>
</evidence>
<keyword evidence="5" id="KW-1185">Reference proteome</keyword>